<dbReference type="EMBL" id="UINC01066543">
    <property type="protein sequence ID" value="SVB97364.1"/>
    <property type="molecule type" value="Genomic_DNA"/>
</dbReference>
<evidence type="ECO:0000259" key="1">
    <source>
        <dbReference type="Pfam" id="PF01370"/>
    </source>
</evidence>
<accession>A0A382ICD5</accession>
<gene>
    <name evidence="2" type="ORF">METZ01_LOCUS250218</name>
</gene>
<dbReference type="PANTHER" id="PTHR43238">
    <property type="entry name" value="GDP-L-FUCOSE SYNTHASE"/>
    <property type="match status" value="1"/>
</dbReference>
<dbReference type="Gene3D" id="3.40.50.720">
    <property type="entry name" value="NAD(P)-binding Rossmann-like Domain"/>
    <property type="match status" value="1"/>
</dbReference>
<feature type="domain" description="NAD-dependent epimerase/dehydratase" evidence="1">
    <location>
        <begin position="1"/>
        <end position="169"/>
    </location>
</feature>
<dbReference type="PANTHER" id="PTHR43238:SF1">
    <property type="entry name" value="GDP-L-FUCOSE SYNTHASE"/>
    <property type="match status" value="1"/>
</dbReference>
<dbReference type="Pfam" id="PF01370">
    <property type="entry name" value="Epimerase"/>
    <property type="match status" value="1"/>
</dbReference>
<evidence type="ECO:0000313" key="2">
    <source>
        <dbReference type="EMBL" id="SVB97364.1"/>
    </source>
</evidence>
<sequence length="174" mass="19417">MVGSSLLKILVSKGHEIKATLHVTEPEELIDSVEYLHGDLNDYDFCKDASADVDIVFNCAANTSNAVDTIESPLVHVTSNVVINNYLISASHLNKVKKYIFISSSTVYPPSGDISVKESDFIFEEPYPVYFPVGWMKRFGEVLCEMYSKHIPDPMTCIVVRPANIYGPGDKFDF</sequence>
<dbReference type="AlphaFoldDB" id="A0A382ICD5"/>
<dbReference type="InterPro" id="IPR036291">
    <property type="entry name" value="NAD(P)-bd_dom_sf"/>
</dbReference>
<name>A0A382ICD5_9ZZZZ</name>
<proteinExistence type="predicted"/>
<dbReference type="InterPro" id="IPR001509">
    <property type="entry name" value="Epimerase_deHydtase"/>
</dbReference>
<organism evidence="2">
    <name type="scientific">marine metagenome</name>
    <dbReference type="NCBI Taxonomy" id="408172"/>
    <lineage>
        <taxon>unclassified sequences</taxon>
        <taxon>metagenomes</taxon>
        <taxon>ecological metagenomes</taxon>
    </lineage>
</organism>
<feature type="non-terminal residue" evidence="2">
    <location>
        <position position="174"/>
    </location>
</feature>
<dbReference type="GO" id="GO:0050577">
    <property type="term" value="F:GDP-L-fucose synthase activity"/>
    <property type="evidence" value="ECO:0007669"/>
    <property type="project" value="TreeGrafter"/>
</dbReference>
<dbReference type="SUPFAM" id="SSF51735">
    <property type="entry name" value="NAD(P)-binding Rossmann-fold domains"/>
    <property type="match status" value="1"/>
</dbReference>
<protein>
    <recommendedName>
        <fullName evidence="1">NAD-dependent epimerase/dehydratase domain-containing protein</fullName>
    </recommendedName>
</protein>
<reference evidence="2" key="1">
    <citation type="submission" date="2018-05" db="EMBL/GenBank/DDBJ databases">
        <authorList>
            <person name="Lanie J.A."/>
            <person name="Ng W.-L."/>
            <person name="Kazmierczak K.M."/>
            <person name="Andrzejewski T.M."/>
            <person name="Davidsen T.M."/>
            <person name="Wayne K.J."/>
            <person name="Tettelin H."/>
            <person name="Glass J.I."/>
            <person name="Rusch D."/>
            <person name="Podicherti R."/>
            <person name="Tsui H.-C.T."/>
            <person name="Winkler M.E."/>
        </authorList>
    </citation>
    <scope>NUCLEOTIDE SEQUENCE</scope>
</reference>